<reference evidence="13" key="1">
    <citation type="journal article" date="2014" name="Proc. Natl. Acad. Sci. U.S.A.">
        <title>Extensive sampling of basidiomycete genomes demonstrates inadequacy of the white-rot/brown-rot paradigm for wood decay fungi.</title>
        <authorList>
            <person name="Riley R."/>
            <person name="Salamov A.A."/>
            <person name="Brown D.W."/>
            <person name="Nagy L.G."/>
            <person name="Floudas D."/>
            <person name="Held B.W."/>
            <person name="Levasseur A."/>
            <person name="Lombard V."/>
            <person name="Morin E."/>
            <person name="Otillar R."/>
            <person name="Lindquist E.A."/>
            <person name="Sun H."/>
            <person name="LaButti K.M."/>
            <person name="Schmutz J."/>
            <person name="Jabbour D."/>
            <person name="Luo H."/>
            <person name="Baker S.E."/>
            <person name="Pisabarro A.G."/>
            <person name="Walton J.D."/>
            <person name="Blanchette R.A."/>
            <person name="Henrissat B."/>
            <person name="Martin F."/>
            <person name="Cullen D."/>
            <person name="Hibbett D.S."/>
            <person name="Grigoriev I.V."/>
        </authorList>
    </citation>
    <scope>NUCLEOTIDE SEQUENCE [LARGE SCALE GENOMIC DNA]</scope>
    <source>
        <strain evidence="13">MUCL 33604</strain>
    </source>
</reference>
<evidence type="ECO:0000256" key="1">
    <source>
        <dbReference type="ARBA" id="ARBA00004141"/>
    </source>
</evidence>
<evidence type="ECO:0000256" key="10">
    <source>
        <dbReference type="SAM" id="Phobius"/>
    </source>
</evidence>
<dbReference type="FunCoup" id="A0A067PS02">
    <property type="interactions" value="100"/>
</dbReference>
<evidence type="ECO:0000313" key="13">
    <source>
        <dbReference type="Proteomes" id="UP000027265"/>
    </source>
</evidence>
<name>A0A067PS02_9AGAM</name>
<feature type="transmembrane region" description="Helical" evidence="10">
    <location>
        <begin position="543"/>
        <end position="568"/>
    </location>
</feature>
<evidence type="ECO:0000313" key="12">
    <source>
        <dbReference type="EMBL" id="KDQ56615.1"/>
    </source>
</evidence>
<dbReference type="InterPro" id="IPR003593">
    <property type="entry name" value="AAA+_ATPase"/>
</dbReference>
<proteinExistence type="inferred from homology"/>
<evidence type="ECO:0000256" key="2">
    <source>
        <dbReference type="ARBA" id="ARBA00006012"/>
    </source>
</evidence>
<dbReference type="GO" id="GO:0140359">
    <property type="term" value="F:ABC-type transporter activity"/>
    <property type="evidence" value="ECO:0007669"/>
    <property type="project" value="InterPro"/>
</dbReference>
<keyword evidence="13" id="KW-1185">Reference proteome</keyword>
<dbReference type="Proteomes" id="UP000027265">
    <property type="component" value="Unassembled WGS sequence"/>
</dbReference>
<feature type="transmembrane region" description="Helical" evidence="10">
    <location>
        <begin position="1357"/>
        <end position="1376"/>
    </location>
</feature>
<dbReference type="Pfam" id="PF19055">
    <property type="entry name" value="ABC2_membrane_7"/>
    <property type="match status" value="1"/>
</dbReference>
<dbReference type="PROSITE" id="PS50893">
    <property type="entry name" value="ABC_TRANSPORTER_2"/>
    <property type="match status" value="2"/>
</dbReference>
<dbReference type="Gene3D" id="3.40.50.300">
    <property type="entry name" value="P-loop containing nucleotide triphosphate hydrolases"/>
    <property type="match status" value="2"/>
</dbReference>
<feature type="transmembrane region" description="Helical" evidence="10">
    <location>
        <begin position="1249"/>
        <end position="1268"/>
    </location>
</feature>
<sequence>MADPSTLEAIREDENLPTLSTGIEAATASYADTALHNAFHHHHSPPHSPAIPQSHSNLYRTASHASHVEIDHFDPEGVDQLRRTLTHMSATPGDGEVGGDELGERALRRTSSIFSEATLGSEGPLDFEKILKTIFQRSVPPPSLHFLTRPLHSPRRRDDDAIKSRSLGIIFENLTVTGLGSRASYQPTLGSSLNPLHTISSIRSPKPIRSILSNFEGVIKPGEMVLVLGAPGSGCSTLLKTLANQTGEYHSVSPGSISYDSFSPQTIAAHYRGDVQYCPEDDVHFPTLTVQQTLDFAAATRSPHSREGLVEVLMTVFGLRGVRGTKVGDEKVRGVSGGEKKRVSIAECLAGGGLVGAWDNSTRGLDASTALEFVRALRIATDLAQLSTIVSIYQAGESLYELFDKVCVIYEGKMAYFGPADKAREYFVEMGYEPAYRQTTADFLVAVTDPNGRTTHPGTNPPRTAAEFASHFLQSPLGALNRSSIESYRSSVLGDEKDLKAQAYVESARAERKGGRKGSVYVISLRRQVWLVMKRRVQILRGAIGAQGIQTLTFIIQGIIIGTVFYQVPESTAAYFSRGGVLFFALLFSALTTMAEIPALFAQRPIVLRQQKAAMYHPFIESLAMTLVDVPITFLTLMVFVVVLYFLVGLQRSVGQFFIFYIFVFAMSLTMKSFFRVLAAAFKDPAPAQAVAGIVLLGLTLYTGYNIPKPYMIGALRWITYINPLRYGYEAILTNEFHTLNGQCATLVPQGPGYEGVSLVNQVCSAVGSIPGQRTVNGDRFVGLSYGYYYSNLWMNFGVVCAFGIGLLVILLLLTEFRTSASVKTAVMLFKRGGVSSPTIKEERADEEKGRDTASSSVTGRGGGGVEPQAEKALAAQPKMTDVFSWQHIQYVVPVAGGQQRRLLDDVAGYVAPGKLTALMGESGAGKTTLLNVLAQRTNVGVVTGDRFVNGQRLPADFQAQTGYCQQMDTHLETTTVREALLFSAKLRQPASVPLDEKEAYVERCLEMCGLQDFADAIVGSLGVEHRKRTTIGVELAAKPKLLLFLDEPTSGLDSQSAWAIMTFLRQLADAGTAILCTIHQPSSELFHVFDRLLLLRKGGQTVYFGDIGRNSSTLINYFEGNGSRHCEASENPAEFMLDVIGAGATANSHVDWHTKWTESKEFERLQEELDEIHTEGRSRPPVEATLHSEYSTTWGYQMVELLKRDFQAHYRNPTYLMAKLMLNIAAGLFIGFTFFRSKSTLQGTQNKLFAIFMATIVSVPLANQLQVPFLHMRSIYEVRERPSRMYSWTALVTSQIIAALPWNILGSTLFFICWYWTVEFPHDRAGYTYLMLGIVFPLYYTTIGQAVAAMAANAEIAAILFSFLFSFVLTFNGVLQPFRQLGWWRWMYRVSPYTYLIEGLLGQALGKTEITCNEVEYVMLTPPSGQTCGNYLQNYMSMAGGYLTNPNASSDCQFCSARTADQFLGLNFNIEYSHHWRNLGLMFVYIAFNIAATFLLTYLFRMRTWSLSGFVRSRKARQSS</sequence>
<keyword evidence="6" id="KW-0067">ATP-binding</keyword>
<dbReference type="CDD" id="cd03232">
    <property type="entry name" value="ABCG_PDR_domain2"/>
    <property type="match status" value="1"/>
</dbReference>
<evidence type="ECO:0000256" key="8">
    <source>
        <dbReference type="ARBA" id="ARBA00023136"/>
    </source>
</evidence>
<comment type="subcellular location">
    <subcellularLocation>
        <location evidence="1">Membrane</location>
        <topology evidence="1">Multi-pass membrane protein</topology>
    </subcellularLocation>
</comment>
<keyword evidence="4 10" id="KW-0812">Transmembrane</keyword>
<feature type="domain" description="ABC transporter" evidence="11">
    <location>
        <begin position="887"/>
        <end position="1123"/>
    </location>
</feature>
<evidence type="ECO:0000256" key="7">
    <source>
        <dbReference type="ARBA" id="ARBA00022989"/>
    </source>
</evidence>
<feature type="compositionally biased region" description="Basic and acidic residues" evidence="9">
    <location>
        <begin position="840"/>
        <end position="852"/>
    </location>
</feature>
<dbReference type="InterPro" id="IPR003439">
    <property type="entry name" value="ABC_transporter-like_ATP-bd"/>
</dbReference>
<feature type="transmembrane region" description="Helical" evidence="10">
    <location>
        <begin position="1480"/>
        <end position="1501"/>
    </location>
</feature>
<dbReference type="InterPro" id="IPR043926">
    <property type="entry name" value="ABCG_dom"/>
</dbReference>
<dbReference type="GO" id="GO:0005524">
    <property type="term" value="F:ATP binding"/>
    <property type="evidence" value="ECO:0007669"/>
    <property type="project" value="UniProtKB-KW"/>
</dbReference>
<keyword evidence="7 10" id="KW-1133">Transmembrane helix</keyword>
<feature type="transmembrane region" description="Helical" evidence="10">
    <location>
        <begin position="1217"/>
        <end position="1237"/>
    </location>
</feature>
<evidence type="ECO:0000256" key="3">
    <source>
        <dbReference type="ARBA" id="ARBA00022448"/>
    </source>
</evidence>
<feature type="transmembrane region" description="Helical" evidence="10">
    <location>
        <begin position="687"/>
        <end position="705"/>
    </location>
</feature>
<keyword evidence="3" id="KW-0813">Transport</keyword>
<dbReference type="SMART" id="SM00382">
    <property type="entry name" value="AAA"/>
    <property type="match status" value="2"/>
</dbReference>
<gene>
    <name evidence="12" type="ORF">JAAARDRAFT_131673</name>
</gene>
<dbReference type="Pfam" id="PF06422">
    <property type="entry name" value="PDR_CDR"/>
    <property type="match status" value="2"/>
</dbReference>
<feature type="region of interest" description="Disordered" evidence="9">
    <location>
        <begin position="839"/>
        <end position="870"/>
    </location>
</feature>
<dbReference type="EMBL" id="KL197721">
    <property type="protein sequence ID" value="KDQ56615.1"/>
    <property type="molecule type" value="Genomic_DNA"/>
</dbReference>
<dbReference type="InterPro" id="IPR027417">
    <property type="entry name" value="P-loop_NTPase"/>
</dbReference>
<dbReference type="GO" id="GO:0016020">
    <property type="term" value="C:membrane"/>
    <property type="evidence" value="ECO:0007669"/>
    <property type="project" value="UniProtKB-SubCell"/>
</dbReference>
<dbReference type="InParanoid" id="A0A067PS02"/>
<dbReference type="HOGENOM" id="CLU_000604_35_0_1"/>
<protein>
    <recommendedName>
        <fullName evidence="11">ABC transporter domain-containing protein</fullName>
    </recommendedName>
</protein>
<evidence type="ECO:0000259" key="11">
    <source>
        <dbReference type="PROSITE" id="PS50893"/>
    </source>
</evidence>
<evidence type="ECO:0000256" key="4">
    <source>
        <dbReference type="ARBA" id="ARBA00022692"/>
    </source>
</evidence>
<dbReference type="InterPro" id="IPR034003">
    <property type="entry name" value="ABCG_PDR_2"/>
</dbReference>
<feature type="transmembrane region" description="Helical" evidence="10">
    <location>
        <begin position="654"/>
        <end position="675"/>
    </location>
</feature>
<dbReference type="CDD" id="cd03233">
    <property type="entry name" value="ABCG_PDR_domain1"/>
    <property type="match status" value="1"/>
</dbReference>
<dbReference type="PANTHER" id="PTHR19241">
    <property type="entry name" value="ATP-BINDING CASSETTE TRANSPORTER"/>
    <property type="match status" value="1"/>
</dbReference>
<feature type="transmembrane region" description="Helical" evidence="10">
    <location>
        <begin position="623"/>
        <end position="648"/>
    </location>
</feature>
<feature type="transmembrane region" description="Helical" evidence="10">
    <location>
        <begin position="793"/>
        <end position="814"/>
    </location>
</feature>
<dbReference type="InterPro" id="IPR029481">
    <property type="entry name" value="ABC_trans_N"/>
</dbReference>
<dbReference type="OrthoDB" id="245989at2759"/>
<dbReference type="FunFam" id="3.40.50.300:FF:000054">
    <property type="entry name" value="ABC multidrug transporter atrF"/>
    <property type="match status" value="1"/>
</dbReference>
<dbReference type="Pfam" id="PF01061">
    <property type="entry name" value="ABC2_membrane"/>
    <property type="match status" value="2"/>
</dbReference>
<dbReference type="Pfam" id="PF00005">
    <property type="entry name" value="ABC_tran"/>
    <property type="match status" value="2"/>
</dbReference>
<feature type="transmembrane region" description="Helical" evidence="10">
    <location>
        <begin position="580"/>
        <end position="602"/>
    </location>
</feature>
<evidence type="ECO:0000256" key="5">
    <source>
        <dbReference type="ARBA" id="ARBA00022741"/>
    </source>
</evidence>
<keyword evidence="5" id="KW-0547">Nucleotide-binding</keyword>
<organism evidence="12 13">
    <name type="scientific">Jaapia argillacea MUCL 33604</name>
    <dbReference type="NCBI Taxonomy" id="933084"/>
    <lineage>
        <taxon>Eukaryota</taxon>
        <taxon>Fungi</taxon>
        <taxon>Dikarya</taxon>
        <taxon>Basidiomycota</taxon>
        <taxon>Agaricomycotina</taxon>
        <taxon>Agaricomycetes</taxon>
        <taxon>Agaricomycetidae</taxon>
        <taxon>Jaapiales</taxon>
        <taxon>Jaapiaceae</taxon>
        <taxon>Jaapia</taxon>
    </lineage>
</organism>
<accession>A0A067PS02</accession>
<evidence type="ECO:0000256" key="6">
    <source>
        <dbReference type="ARBA" id="ARBA00022840"/>
    </source>
</evidence>
<dbReference type="SUPFAM" id="SSF52540">
    <property type="entry name" value="P-loop containing nucleoside triphosphate hydrolases"/>
    <property type="match status" value="2"/>
</dbReference>
<feature type="transmembrane region" description="Helical" evidence="10">
    <location>
        <begin position="1330"/>
        <end position="1350"/>
    </location>
</feature>
<keyword evidence="8 10" id="KW-0472">Membrane</keyword>
<evidence type="ECO:0000256" key="9">
    <source>
        <dbReference type="SAM" id="MobiDB-lite"/>
    </source>
</evidence>
<comment type="similarity">
    <text evidence="2">Belongs to the ABC transporter superfamily. ABCG family. PDR (TC 3.A.1.205) subfamily.</text>
</comment>
<feature type="transmembrane region" description="Helical" evidence="10">
    <location>
        <begin position="1289"/>
        <end position="1318"/>
    </location>
</feature>
<dbReference type="PROSITE" id="PS00211">
    <property type="entry name" value="ABC_TRANSPORTER_1"/>
    <property type="match status" value="1"/>
</dbReference>
<dbReference type="InterPro" id="IPR013525">
    <property type="entry name" value="ABC2_TM"/>
</dbReference>
<dbReference type="InterPro" id="IPR010929">
    <property type="entry name" value="PDR_CDR_ABC"/>
</dbReference>
<dbReference type="InterPro" id="IPR034001">
    <property type="entry name" value="ABCG_PDR_1"/>
</dbReference>
<dbReference type="GO" id="GO:0016887">
    <property type="term" value="F:ATP hydrolysis activity"/>
    <property type="evidence" value="ECO:0007669"/>
    <property type="project" value="InterPro"/>
</dbReference>
<dbReference type="Pfam" id="PF14510">
    <property type="entry name" value="ABC_trans_N"/>
    <property type="match status" value="1"/>
</dbReference>
<dbReference type="InterPro" id="IPR017871">
    <property type="entry name" value="ABC_transporter-like_CS"/>
</dbReference>
<dbReference type="STRING" id="933084.A0A067PS02"/>
<feature type="domain" description="ABC transporter" evidence="11">
    <location>
        <begin position="196"/>
        <end position="436"/>
    </location>
</feature>